<dbReference type="GO" id="GO:0005634">
    <property type="term" value="C:nucleus"/>
    <property type="evidence" value="ECO:0007669"/>
    <property type="project" value="TreeGrafter"/>
</dbReference>
<dbReference type="PANTHER" id="PTHR14689">
    <property type="entry name" value="PHORBOL-ESTER_DAG-TYPE DOMAIN-CONTAINING PROTEIN"/>
    <property type="match status" value="1"/>
</dbReference>
<evidence type="ECO:0000259" key="2">
    <source>
        <dbReference type="Pfam" id="PF13926"/>
    </source>
</evidence>
<feature type="region of interest" description="Disordered" evidence="1">
    <location>
        <begin position="436"/>
        <end position="479"/>
    </location>
</feature>
<comment type="caution">
    <text evidence="3">The sequence shown here is derived from an EMBL/GenBank/DDBJ whole genome shotgun (WGS) entry which is preliminary data.</text>
</comment>
<evidence type="ECO:0000313" key="4">
    <source>
        <dbReference type="Proteomes" id="UP000308549"/>
    </source>
</evidence>
<evidence type="ECO:0000313" key="3">
    <source>
        <dbReference type="EMBL" id="TKA23225.1"/>
    </source>
</evidence>
<accession>A0A4U0TNA8</accession>
<feature type="compositionally biased region" description="Low complexity" evidence="1">
    <location>
        <begin position="456"/>
        <end position="471"/>
    </location>
</feature>
<feature type="domain" description="DUF4211" evidence="2">
    <location>
        <begin position="308"/>
        <end position="439"/>
    </location>
</feature>
<dbReference type="EMBL" id="NAJL01000059">
    <property type="protein sequence ID" value="TKA23225.1"/>
    <property type="molecule type" value="Genomic_DNA"/>
</dbReference>
<keyword evidence="4" id="KW-1185">Reference proteome</keyword>
<dbReference type="OrthoDB" id="21499at2759"/>
<dbReference type="Pfam" id="PF13926">
    <property type="entry name" value="DUF4211"/>
    <property type="match status" value="1"/>
</dbReference>
<feature type="compositionally biased region" description="Low complexity" evidence="1">
    <location>
        <begin position="224"/>
        <end position="236"/>
    </location>
</feature>
<dbReference type="PANTHER" id="PTHR14689:SF0">
    <property type="entry name" value="COILED-COIL DOMAIN-CONTAINING PROTEIN 82"/>
    <property type="match status" value="1"/>
</dbReference>
<feature type="region of interest" description="Disordered" evidence="1">
    <location>
        <begin position="1"/>
        <end position="287"/>
    </location>
</feature>
<feature type="compositionally biased region" description="Polar residues" evidence="1">
    <location>
        <begin position="10"/>
        <end position="29"/>
    </location>
</feature>
<feature type="compositionally biased region" description="Acidic residues" evidence="1">
    <location>
        <begin position="252"/>
        <end position="278"/>
    </location>
</feature>
<dbReference type="AlphaFoldDB" id="A0A4U0TNA8"/>
<proteinExistence type="predicted"/>
<gene>
    <name evidence="3" type="ORF">B0A50_07618</name>
</gene>
<reference evidence="3 4" key="1">
    <citation type="submission" date="2017-03" db="EMBL/GenBank/DDBJ databases">
        <title>Genomes of endolithic fungi from Antarctica.</title>
        <authorList>
            <person name="Coleine C."/>
            <person name="Masonjones S."/>
            <person name="Stajich J.E."/>
        </authorList>
    </citation>
    <scope>NUCLEOTIDE SEQUENCE [LARGE SCALE GENOMIC DNA]</scope>
    <source>
        <strain evidence="3 4">CCFEE 6315</strain>
    </source>
</reference>
<evidence type="ECO:0000256" key="1">
    <source>
        <dbReference type="SAM" id="MobiDB-lite"/>
    </source>
</evidence>
<organism evidence="3 4">
    <name type="scientific">Salinomyces thailandicus</name>
    <dbReference type="NCBI Taxonomy" id="706561"/>
    <lineage>
        <taxon>Eukaryota</taxon>
        <taxon>Fungi</taxon>
        <taxon>Dikarya</taxon>
        <taxon>Ascomycota</taxon>
        <taxon>Pezizomycotina</taxon>
        <taxon>Dothideomycetes</taxon>
        <taxon>Dothideomycetidae</taxon>
        <taxon>Mycosphaerellales</taxon>
        <taxon>Teratosphaeriaceae</taxon>
        <taxon>Salinomyces</taxon>
    </lineage>
</organism>
<dbReference type="InterPro" id="IPR025451">
    <property type="entry name" value="DUF4211"/>
</dbReference>
<protein>
    <recommendedName>
        <fullName evidence="2">DUF4211 domain-containing protein</fullName>
    </recommendedName>
</protein>
<name>A0A4U0TNA8_9PEZI</name>
<sequence length="588" mass="66348">MPSKRKRQSRITFTPLPSSSPATRGYNKQIQDRAAAVGFDGSPKKRRRLQTIEGGEDTLDGVNNDLPTPAATMDQNGHVTSDEDESDDAEPVRPVRSSQRPVIVDSDDEDDEIMISSAPHWSNGEEDEMPNTHGKQPKDSPDSFVAAPSSDEDVTIVEKPKKSRRRTQPESEDEEEAESDVPVTPSGRKRSRQERSRQEQEELDEDLDFLGPSSDVEALNRTPQTTQSKQKAAKASALERLKRSRAKQPEPMLEEEEEEVLGYEDNEDYKDDDDEVEEISGPAFPTSSRQMFTADAEDDGFVESGEESGEDLGTLEGMPIQYTKYARYKAKDLFKFAVEWMVQKKLNPAFDISNEIYELTFRKLDDEARGLAGSKFTSAAWTPEFTIALRSRPEIAYEEFDRSEGENSLRDRCDACNRSGHPATFQLQFQGSPYHPQTLEDISAHDSDDSDDDADAVSSGASSNADSASADHPSHDHAGREVPAANTIYYVGKFCMANAQTAHALNHWRWHLYQWTIMWLTKSGYMSDEKVVQRERWKTKKRRKYANKVVDRMEQDGVVRELWREFRKSVDEAKGSKQGRFGTGGGDW</sequence>
<dbReference type="Proteomes" id="UP000308549">
    <property type="component" value="Unassembled WGS sequence"/>
</dbReference>
<feature type="compositionally biased region" description="Acidic residues" evidence="1">
    <location>
        <begin position="170"/>
        <end position="179"/>
    </location>
</feature>